<gene>
    <name evidence="7" type="ORF">EDD29_3262</name>
</gene>
<dbReference type="Proteomes" id="UP000272400">
    <property type="component" value="Unassembled WGS sequence"/>
</dbReference>
<dbReference type="Gene3D" id="3.20.20.70">
    <property type="entry name" value="Aldolase class I"/>
    <property type="match status" value="1"/>
</dbReference>
<protein>
    <submittedName>
        <fullName evidence="7">4-hydroxy-tetrahydrodipicolinate synthase</fullName>
    </submittedName>
</protein>
<dbReference type="PROSITE" id="PS00666">
    <property type="entry name" value="DHDPS_2"/>
    <property type="match status" value="1"/>
</dbReference>
<evidence type="ECO:0000256" key="5">
    <source>
        <dbReference type="PIRSR" id="PIRSR001365-1"/>
    </source>
</evidence>
<name>A0A3N1CWP5_9ACTN</name>
<dbReference type="SUPFAM" id="SSF51569">
    <property type="entry name" value="Aldolase"/>
    <property type="match status" value="1"/>
</dbReference>
<evidence type="ECO:0000313" key="7">
    <source>
        <dbReference type="EMBL" id="ROO85713.1"/>
    </source>
</evidence>
<feature type="active site" description="Proton donor/acceptor" evidence="5">
    <location>
        <position position="140"/>
    </location>
</feature>
<dbReference type="RefSeq" id="WP_123665189.1">
    <property type="nucleotide sequence ID" value="NZ_RJKE01000001.1"/>
</dbReference>
<evidence type="ECO:0000256" key="4">
    <source>
        <dbReference type="PIRNR" id="PIRNR001365"/>
    </source>
</evidence>
<feature type="binding site" evidence="6">
    <location>
        <position position="216"/>
    </location>
    <ligand>
        <name>pyruvate</name>
        <dbReference type="ChEBI" id="CHEBI:15361"/>
    </ligand>
</feature>
<dbReference type="InterPro" id="IPR013785">
    <property type="entry name" value="Aldolase_TIM"/>
</dbReference>
<proteinExistence type="inferred from homology"/>
<dbReference type="SMART" id="SM01130">
    <property type="entry name" value="DHDPS"/>
    <property type="match status" value="1"/>
</dbReference>
<dbReference type="OrthoDB" id="3175637at2"/>
<dbReference type="CDD" id="cd00408">
    <property type="entry name" value="DHDPS-like"/>
    <property type="match status" value="1"/>
</dbReference>
<comment type="caution">
    <text evidence="7">The sequence shown here is derived from an EMBL/GenBank/DDBJ whole genome shotgun (WGS) entry which is preliminary data.</text>
</comment>
<dbReference type="GO" id="GO:0008840">
    <property type="term" value="F:4-hydroxy-tetrahydrodipicolinate synthase activity"/>
    <property type="evidence" value="ECO:0007669"/>
    <property type="project" value="TreeGrafter"/>
</dbReference>
<dbReference type="InterPro" id="IPR002220">
    <property type="entry name" value="DapA-like"/>
</dbReference>
<dbReference type="Pfam" id="PF00701">
    <property type="entry name" value="DHDPS"/>
    <property type="match status" value="1"/>
</dbReference>
<keyword evidence="2 4" id="KW-0456">Lyase</keyword>
<accession>A0A3N1CWP5</accession>
<organism evidence="7 8">
    <name type="scientific">Actinocorallia herbida</name>
    <dbReference type="NCBI Taxonomy" id="58109"/>
    <lineage>
        <taxon>Bacteria</taxon>
        <taxon>Bacillati</taxon>
        <taxon>Actinomycetota</taxon>
        <taxon>Actinomycetes</taxon>
        <taxon>Streptosporangiales</taxon>
        <taxon>Thermomonosporaceae</taxon>
        <taxon>Actinocorallia</taxon>
    </lineage>
</organism>
<dbReference type="EMBL" id="RJKE01000001">
    <property type="protein sequence ID" value="ROO85713.1"/>
    <property type="molecule type" value="Genomic_DNA"/>
</dbReference>
<evidence type="ECO:0000256" key="1">
    <source>
        <dbReference type="ARBA" id="ARBA00007592"/>
    </source>
</evidence>
<feature type="binding site" evidence="6">
    <location>
        <position position="52"/>
    </location>
    <ligand>
        <name>pyruvate</name>
        <dbReference type="ChEBI" id="CHEBI:15361"/>
    </ligand>
</feature>
<evidence type="ECO:0000256" key="3">
    <source>
        <dbReference type="ARBA" id="ARBA00023270"/>
    </source>
</evidence>
<reference evidence="7 8" key="1">
    <citation type="submission" date="2018-11" db="EMBL/GenBank/DDBJ databases">
        <title>Sequencing the genomes of 1000 actinobacteria strains.</title>
        <authorList>
            <person name="Klenk H.-P."/>
        </authorList>
    </citation>
    <scope>NUCLEOTIDE SEQUENCE [LARGE SCALE GENOMIC DNA]</scope>
    <source>
        <strain evidence="7 8">DSM 44254</strain>
    </source>
</reference>
<dbReference type="InterPro" id="IPR020625">
    <property type="entry name" value="Schiff_base-form_aldolases_AS"/>
</dbReference>
<dbReference type="PIRSF" id="PIRSF001365">
    <property type="entry name" value="DHDPS"/>
    <property type="match status" value="1"/>
</dbReference>
<comment type="similarity">
    <text evidence="1 4">Belongs to the DapA family.</text>
</comment>
<sequence>MTTTTRTRLTGVIPPVCTPLTPDLEIDVPSLERLVDFLIDAGVDGLFTLGSTSEVAYLPDGHRRRVLETVVARTAGRVPVLAGAIDMTTLRVAEHIDDAVKAGCDGVVATAPFYARTHPVEIERHFRFLAERSAVPVYAYDLPVSVHSALDSAMLLRLAAEGVLAGVKDSSGDEGGLRRLLLARDAAGAAVADFSVLTGSELTVDSALAMGADGVVPGLGNVDPHGYTGLFRLCREQDWAAARAEQERLVRLFDIVDVGGTARMGRGSSALGSFKAALHLRGVIDHPVTAPPQIQLDAAETARVADLLKGAGLL</sequence>
<dbReference type="AlphaFoldDB" id="A0A3N1CWP5"/>
<feature type="active site" description="Schiff-base intermediate with substrate" evidence="5">
    <location>
        <position position="168"/>
    </location>
</feature>
<keyword evidence="8" id="KW-1185">Reference proteome</keyword>
<keyword evidence="3" id="KW-0704">Schiff base</keyword>
<dbReference type="PANTHER" id="PTHR12128">
    <property type="entry name" value="DIHYDRODIPICOLINATE SYNTHASE"/>
    <property type="match status" value="1"/>
</dbReference>
<evidence type="ECO:0000256" key="2">
    <source>
        <dbReference type="ARBA" id="ARBA00023239"/>
    </source>
</evidence>
<evidence type="ECO:0000256" key="6">
    <source>
        <dbReference type="PIRSR" id="PIRSR001365-2"/>
    </source>
</evidence>
<dbReference type="GO" id="GO:0044281">
    <property type="term" value="P:small molecule metabolic process"/>
    <property type="evidence" value="ECO:0007669"/>
    <property type="project" value="UniProtKB-ARBA"/>
</dbReference>
<dbReference type="PANTHER" id="PTHR12128:SF66">
    <property type="entry name" value="4-HYDROXY-2-OXOGLUTARATE ALDOLASE, MITOCHONDRIAL"/>
    <property type="match status" value="1"/>
</dbReference>
<evidence type="ECO:0000313" key="8">
    <source>
        <dbReference type="Proteomes" id="UP000272400"/>
    </source>
</evidence>